<feature type="compositionally biased region" description="Low complexity" evidence="4">
    <location>
        <begin position="606"/>
        <end position="617"/>
    </location>
</feature>
<dbReference type="InterPro" id="IPR012677">
    <property type="entry name" value="Nucleotide-bd_a/b_plait_sf"/>
</dbReference>
<feature type="region of interest" description="Disordered" evidence="4">
    <location>
        <begin position="515"/>
        <end position="535"/>
    </location>
</feature>
<keyword evidence="7" id="KW-1185">Reference proteome</keyword>
<feature type="compositionally biased region" description="Polar residues" evidence="4">
    <location>
        <begin position="346"/>
        <end position="365"/>
    </location>
</feature>
<feature type="domain" description="RRM" evidence="5">
    <location>
        <begin position="105"/>
        <end position="184"/>
    </location>
</feature>
<feature type="compositionally biased region" description="Polar residues" evidence="4">
    <location>
        <begin position="32"/>
        <end position="45"/>
    </location>
</feature>
<dbReference type="GO" id="GO:0003723">
    <property type="term" value="F:RNA binding"/>
    <property type="evidence" value="ECO:0007669"/>
    <property type="project" value="UniProtKB-UniRule"/>
</dbReference>
<evidence type="ECO:0000256" key="3">
    <source>
        <dbReference type="PROSITE-ProRule" id="PRU00176"/>
    </source>
</evidence>
<feature type="compositionally biased region" description="Polar residues" evidence="4">
    <location>
        <begin position="765"/>
        <end position="780"/>
    </location>
</feature>
<dbReference type="InParanoid" id="A7TPM5"/>
<dbReference type="KEGG" id="vpo:Kpol_478p5"/>
<feature type="region of interest" description="Disordered" evidence="4">
    <location>
        <begin position="23"/>
        <end position="83"/>
    </location>
</feature>
<sequence length="794" mass="89748">MTVVQDNTINNNNNMHLEVKNNSTTKSLSTSQINENSDTNDASTINSDASNDKSIDDSKDNDNKGNDHDNKENLEETNIEEGNTTVDTNINITNSTVSFRGRPSSCVFVASLAASLSDDELCVSVTENFKQYGNLARVKVLRDPANRPYAFVQYTNDKDAKKALKKAQGSILNGRILRCEPAKVNRTLFVTHSLPISYVDVAKMCEKFGELELLVPNRENNQYVKRYCYPIASGNSWFVQFAYRDDAIRAFANLRTDANWDVEWVQNIKVSKRYNLLLQIKKENQSEIDNNSIFKNSDDLNKDIDSSSKKDIKRLSNTYPVQNQHNLNYNSNSESEQITDADSDTTNENNVIETQSIEKSGNNIAENEDQQDHEENDNEDDEDEDEDDDDDDDDDEEDDEDEEHQDHLEDDEEESDDDSIITIDKKSIFVGQLDPATTKETLRERFSAHGEIVDINLIVKPTNVFAFIQYETEEAAAAALERENHAIFLNKTMHVQYKEIGGLHGRRNYRRSSNYFNDSNSKQYTGPQFNLAPPPINMFRRRSPIENDPMLTYLPPPPIPGLSEFEINPYLPYIKNSYSYNRKSLPTGWSSTRNYTYKSENDINPTNTTTTTTTDVTSEISESAGQSGSNTTYNHSSAGSLSNNNININNGGNNNSNSNPNTNVINNNLSNNNGNNSKGSNSSNRKKYYKRNNVNYNEPLKPYYFQPYYYHPMHYPLGPMNPGIPPQASAGNHPYMMLYPIPPPPPTGSMMSPPIPMGQMGTNIHSAPSLPENQYGQNESEGFVPENKSYHLDY</sequence>
<feature type="region of interest" description="Disordered" evidence="4">
    <location>
        <begin position="765"/>
        <end position="794"/>
    </location>
</feature>
<feature type="compositionally biased region" description="Low complexity" evidence="4">
    <location>
        <begin position="636"/>
        <end position="683"/>
    </location>
</feature>
<dbReference type="HOGENOM" id="CLU_016668_0_0_1"/>
<dbReference type="OrthoDB" id="410044at2759"/>
<accession>A7TPM5</accession>
<evidence type="ECO:0000259" key="5">
    <source>
        <dbReference type="PROSITE" id="PS50102"/>
    </source>
</evidence>
<feature type="compositionally biased region" description="Basic and acidic residues" evidence="4">
    <location>
        <begin position="50"/>
        <end position="74"/>
    </location>
</feature>
<keyword evidence="1" id="KW-0677">Repeat</keyword>
<feature type="compositionally biased region" description="Acidic residues" evidence="4">
    <location>
        <begin position="366"/>
        <end position="419"/>
    </location>
</feature>
<feature type="compositionally biased region" description="Polar residues" evidence="4">
    <location>
        <begin position="591"/>
        <end position="605"/>
    </location>
</feature>
<feature type="domain" description="RRM" evidence="5">
    <location>
        <begin position="426"/>
        <end position="500"/>
    </location>
</feature>
<dbReference type="SMART" id="SM00360">
    <property type="entry name" value="RRM"/>
    <property type="match status" value="3"/>
</dbReference>
<keyword evidence="2 3" id="KW-0694">RNA-binding</keyword>
<evidence type="ECO:0000256" key="1">
    <source>
        <dbReference type="ARBA" id="ARBA00022737"/>
    </source>
</evidence>
<organism evidence="7">
    <name type="scientific">Vanderwaltozyma polyspora (strain ATCC 22028 / DSM 70294 / BCRC 21397 / CBS 2163 / NBRC 10782 / NRRL Y-8283 / UCD 57-17)</name>
    <name type="common">Kluyveromyces polysporus</name>
    <dbReference type="NCBI Taxonomy" id="436907"/>
    <lineage>
        <taxon>Eukaryota</taxon>
        <taxon>Fungi</taxon>
        <taxon>Dikarya</taxon>
        <taxon>Ascomycota</taxon>
        <taxon>Saccharomycotina</taxon>
        <taxon>Saccharomycetes</taxon>
        <taxon>Saccharomycetales</taxon>
        <taxon>Saccharomycetaceae</taxon>
        <taxon>Vanderwaltozyma</taxon>
    </lineage>
</organism>
<dbReference type="InterPro" id="IPR000504">
    <property type="entry name" value="RRM_dom"/>
</dbReference>
<dbReference type="GO" id="GO:0007131">
    <property type="term" value="P:reciprocal meiotic recombination"/>
    <property type="evidence" value="ECO:0007669"/>
    <property type="project" value="EnsemblFungi"/>
</dbReference>
<dbReference type="InterPro" id="IPR035979">
    <property type="entry name" value="RBD_domain_sf"/>
</dbReference>
<dbReference type="eggNOG" id="ENOG502QUGB">
    <property type="taxonomic scope" value="Eukaryota"/>
</dbReference>
<feature type="region of interest" description="Disordered" evidence="4">
    <location>
        <begin position="591"/>
        <end position="687"/>
    </location>
</feature>
<proteinExistence type="predicted"/>
<dbReference type="InterPro" id="IPR003954">
    <property type="entry name" value="RRM_euk-type"/>
</dbReference>
<dbReference type="FunCoup" id="A7TPM5">
    <property type="interactions" value="129"/>
</dbReference>
<dbReference type="PROSITE" id="PS50102">
    <property type="entry name" value="RRM"/>
    <property type="match status" value="2"/>
</dbReference>
<dbReference type="OMA" id="LNKTMHV"/>
<dbReference type="PANTHER" id="PTHR23236">
    <property type="entry name" value="EUKARYOTIC TRANSLATION INITIATION FACTOR 4B/4H"/>
    <property type="match status" value="1"/>
</dbReference>
<dbReference type="GeneID" id="5543887"/>
<name>A7TPM5_VANPO</name>
<dbReference type="GO" id="GO:0006279">
    <property type="term" value="P:premeiotic DNA replication"/>
    <property type="evidence" value="ECO:0007669"/>
    <property type="project" value="EnsemblFungi"/>
</dbReference>
<dbReference type="Pfam" id="PF00076">
    <property type="entry name" value="RRM_1"/>
    <property type="match status" value="2"/>
</dbReference>
<evidence type="ECO:0000313" key="7">
    <source>
        <dbReference type="Proteomes" id="UP000000267"/>
    </source>
</evidence>
<dbReference type="SUPFAM" id="SSF54928">
    <property type="entry name" value="RNA-binding domain, RBD"/>
    <property type="match status" value="2"/>
</dbReference>
<evidence type="ECO:0000256" key="4">
    <source>
        <dbReference type="SAM" id="MobiDB-lite"/>
    </source>
</evidence>
<evidence type="ECO:0000313" key="6">
    <source>
        <dbReference type="EMBL" id="EDO15770.1"/>
    </source>
</evidence>
<dbReference type="EMBL" id="DS480445">
    <property type="protein sequence ID" value="EDO15770.1"/>
    <property type="molecule type" value="Genomic_DNA"/>
</dbReference>
<reference evidence="6 7" key="1">
    <citation type="journal article" date="2007" name="Proc. Natl. Acad. Sci. U.S.A.">
        <title>Independent sorting-out of thousands of duplicated gene pairs in two yeast species descended from a whole-genome duplication.</title>
        <authorList>
            <person name="Scannell D.R."/>
            <person name="Frank A.C."/>
            <person name="Conant G.C."/>
            <person name="Byrne K.P."/>
            <person name="Woolfit M."/>
            <person name="Wolfe K.H."/>
        </authorList>
    </citation>
    <scope>NUCLEOTIDE SEQUENCE [LARGE SCALE GENOMIC DNA]</scope>
    <source>
        <strain evidence="7">ATCC 22028 / DSM 70294 / BCRC 21397 / CBS 2163 / NBRC 10782 / NRRL Y-8283 / UCD 57-17</strain>
    </source>
</reference>
<feature type="compositionally biased region" description="Polar residues" evidence="4">
    <location>
        <begin position="618"/>
        <end position="635"/>
    </location>
</feature>
<gene>
    <name evidence="6" type="ORF">Kpol_478p5</name>
</gene>
<evidence type="ECO:0000256" key="2">
    <source>
        <dbReference type="ARBA" id="ARBA00022884"/>
    </source>
</evidence>
<dbReference type="SMART" id="SM00361">
    <property type="entry name" value="RRM_1"/>
    <property type="match status" value="2"/>
</dbReference>
<feature type="compositionally biased region" description="Polar residues" evidence="4">
    <location>
        <begin position="317"/>
        <end position="336"/>
    </location>
</feature>
<dbReference type="AlphaFoldDB" id="A7TPM5"/>
<dbReference type="GO" id="GO:0010494">
    <property type="term" value="C:cytoplasmic stress granule"/>
    <property type="evidence" value="ECO:0007669"/>
    <property type="project" value="EnsemblFungi"/>
</dbReference>
<dbReference type="Proteomes" id="UP000000267">
    <property type="component" value="Unassembled WGS sequence"/>
</dbReference>
<dbReference type="PANTHER" id="PTHR23236:SF119">
    <property type="entry name" value="NUCLEAR RNA-BINDING PROTEIN SART-3"/>
    <property type="match status" value="1"/>
</dbReference>
<dbReference type="RefSeq" id="XP_001643628.1">
    <property type="nucleotide sequence ID" value="XM_001643578.1"/>
</dbReference>
<feature type="region of interest" description="Disordered" evidence="4">
    <location>
        <begin position="313"/>
        <end position="423"/>
    </location>
</feature>
<dbReference type="Gene3D" id="3.30.70.330">
    <property type="match status" value="2"/>
</dbReference>
<dbReference type="GO" id="GO:0005634">
    <property type="term" value="C:nucleus"/>
    <property type="evidence" value="ECO:0007669"/>
    <property type="project" value="GOC"/>
</dbReference>
<dbReference type="GO" id="GO:0030435">
    <property type="term" value="P:sporulation resulting in formation of a cellular spore"/>
    <property type="evidence" value="ECO:0007669"/>
    <property type="project" value="EnsemblFungi"/>
</dbReference>
<dbReference type="STRING" id="436907.A7TPM5"/>
<dbReference type="PhylomeDB" id="A7TPM5"/>
<protein>
    <recommendedName>
        <fullName evidence="5">RRM domain-containing protein</fullName>
    </recommendedName>
</protein>